<evidence type="ECO:0000259" key="6">
    <source>
        <dbReference type="PROSITE" id="PS51471"/>
    </source>
</evidence>
<evidence type="ECO:0000256" key="5">
    <source>
        <dbReference type="ARBA" id="ARBA00023004"/>
    </source>
</evidence>
<dbReference type="OrthoDB" id="69177at2759"/>
<dbReference type="GO" id="GO:0031418">
    <property type="term" value="F:L-ascorbic acid binding"/>
    <property type="evidence" value="ECO:0007669"/>
    <property type="project" value="InterPro"/>
</dbReference>
<accession>A0A8J2WIG9</accession>
<dbReference type="SMART" id="SM00702">
    <property type="entry name" value="P4Hc"/>
    <property type="match status" value="1"/>
</dbReference>
<evidence type="ECO:0000256" key="3">
    <source>
        <dbReference type="ARBA" id="ARBA00022964"/>
    </source>
</evidence>
<dbReference type="GO" id="GO:0005783">
    <property type="term" value="C:endoplasmic reticulum"/>
    <property type="evidence" value="ECO:0007669"/>
    <property type="project" value="TreeGrafter"/>
</dbReference>
<dbReference type="InterPro" id="IPR044862">
    <property type="entry name" value="Pro_4_hyd_alph_FE2OG_OXY"/>
</dbReference>
<dbReference type="PROSITE" id="PS51471">
    <property type="entry name" value="FE2OG_OXY"/>
    <property type="match status" value="1"/>
</dbReference>
<dbReference type="InterPro" id="IPR045054">
    <property type="entry name" value="P4HA-like"/>
</dbReference>
<reference evidence="7" key="1">
    <citation type="submission" date="2021-11" db="EMBL/GenBank/DDBJ databases">
        <authorList>
            <consortium name="Genoscope - CEA"/>
            <person name="William W."/>
        </authorList>
    </citation>
    <scope>NUCLEOTIDE SEQUENCE</scope>
</reference>
<evidence type="ECO:0000256" key="2">
    <source>
        <dbReference type="ARBA" id="ARBA00022723"/>
    </source>
</evidence>
<dbReference type="Gene3D" id="2.60.120.620">
    <property type="entry name" value="q2cbj1_9rhob like domain"/>
    <property type="match status" value="1"/>
</dbReference>
<evidence type="ECO:0000313" key="7">
    <source>
        <dbReference type="EMBL" id="CAH0369915.1"/>
    </source>
</evidence>
<dbReference type="GO" id="GO:0005506">
    <property type="term" value="F:iron ion binding"/>
    <property type="evidence" value="ECO:0007669"/>
    <property type="project" value="InterPro"/>
</dbReference>
<dbReference type="AlphaFoldDB" id="A0A8J2WIG9"/>
<dbReference type="EMBL" id="CAKKNE010000002">
    <property type="protein sequence ID" value="CAH0369915.1"/>
    <property type="molecule type" value="Genomic_DNA"/>
</dbReference>
<dbReference type="GO" id="GO:0004656">
    <property type="term" value="F:procollagen-proline 4-dioxygenase activity"/>
    <property type="evidence" value="ECO:0007669"/>
    <property type="project" value="TreeGrafter"/>
</dbReference>
<dbReference type="PANTHER" id="PTHR10869:SF246">
    <property type="entry name" value="TRANSMEMBRANE PROLYL 4-HYDROXYLASE"/>
    <property type="match status" value="1"/>
</dbReference>
<comment type="caution">
    <text evidence="7">The sequence shown here is derived from an EMBL/GenBank/DDBJ whole genome shotgun (WGS) entry which is preliminary data.</text>
</comment>
<organism evidence="7 8">
    <name type="scientific">Pelagomonas calceolata</name>
    <dbReference type="NCBI Taxonomy" id="35677"/>
    <lineage>
        <taxon>Eukaryota</taxon>
        <taxon>Sar</taxon>
        <taxon>Stramenopiles</taxon>
        <taxon>Ochrophyta</taxon>
        <taxon>Pelagophyceae</taxon>
        <taxon>Pelagomonadales</taxon>
        <taxon>Pelagomonadaceae</taxon>
        <taxon>Pelagomonas</taxon>
    </lineage>
</organism>
<feature type="domain" description="Fe2OG dioxygenase" evidence="6">
    <location>
        <begin position="116"/>
        <end position="216"/>
    </location>
</feature>
<evidence type="ECO:0000256" key="4">
    <source>
        <dbReference type="ARBA" id="ARBA00023002"/>
    </source>
</evidence>
<evidence type="ECO:0000256" key="1">
    <source>
        <dbReference type="ARBA" id="ARBA00001961"/>
    </source>
</evidence>
<gene>
    <name evidence="7" type="ORF">PECAL_2P30600</name>
</gene>
<dbReference type="InterPro" id="IPR005123">
    <property type="entry name" value="Oxoglu/Fe-dep_dioxygenase_dom"/>
</dbReference>
<keyword evidence="5" id="KW-0408">Iron</keyword>
<dbReference type="Pfam" id="PF13640">
    <property type="entry name" value="2OG-FeII_Oxy_3"/>
    <property type="match status" value="1"/>
</dbReference>
<keyword evidence="4" id="KW-0560">Oxidoreductase</keyword>
<dbReference type="PANTHER" id="PTHR10869">
    <property type="entry name" value="PROLYL 4-HYDROXYLASE ALPHA SUBUNIT"/>
    <property type="match status" value="1"/>
</dbReference>
<comment type="cofactor">
    <cofactor evidence="1">
        <name>L-ascorbate</name>
        <dbReference type="ChEBI" id="CHEBI:38290"/>
    </cofactor>
</comment>
<evidence type="ECO:0000313" key="8">
    <source>
        <dbReference type="Proteomes" id="UP000789595"/>
    </source>
</evidence>
<sequence>MQSAHSVSLPARIHRDGRPTNECLCVYVDSVVDAADCAALVARGAPALKYITQAADNEASKTGAAVALQNPRRYQLAAWRDPGFAERLWQSLLAGGGGAAVAAWAAARGLGEPFGLNERLRLLRYRPGDRFESHFDREVPTDCGRHRSLVTVLLYLNDADNFEGGATLYEDTTEAKRFAAVAPARGRVVLFEHDLWHSGAPVVAGTKLVLRTDVLFEAAAPKPPPAPAPRDRAKGVRGLADAVAPDLSDALDAIGLLDCGVEALLAPGRAAYAAMLADAPDGQVDRLWAAAVAEASALPVAPANTRAVVT</sequence>
<proteinExistence type="predicted"/>
<dbReference type="Proteomes" id="UP000789595">
    <property type="component" value="Unassembled WGS sequence"/>
</dbReference>
<keyword evidence="8" id="KW-1185">Reference proteome</keyword>
<keyword evidence="2" id="KW-0479">Metal-binding</keyword>
<dbReference type="InterPro" id="IPR006620">
    <property type="entry name" value="Pro_4_hyd_alph"/>
</dbReference>
<protein>
    <recommendedName>
        <fullName evidence="6">Fe2OG dioxygenase domain-containing protein</fullName>
    </recommendedName>
</protein>
<name>A0A8J2WIG9_9STRA</name>
<keyword evidence="3" id="KW-0223">Dioxygenase</keyword>